<accession>A0A923SCI3</accession>
<dbReference type="EMBL" id="JACORT010000006">
    <property type="protein sequence ID" value="MBC5784288.1"/>
    <property type="molecule type" value="Genomic_DNA"/>
</dbReference>
<feature type="transmembrane region" description="Helical" evidence="2">
    <location>
        <begin position="78"/>
        <end position="95"/>
    </location>
</feature>
<keyword evidence="4" id="KW-1185">Reference proteome</keyword>
<dbReference type="Proteomes" id="UP000608513">
    <property type="component" value="Unassembled WGS sequence"/>
</dbReference>
<evidence type="ECO:0000313" key="4">
    <source>
        <dbReference type="Proteomes" id="UP000608513"/>
    </source>
</evidence>
<keyword evidence="2" id="KW-0812">Transmembrane</keyword>
<gene>
    <name evidence="3" type="ORF">H8N03_15150</name>
</gene>
<dbReference type="RefSeq" id="WP_187077037.1">
    <property type="nucleotide sequence ID" value="NZ_JACORT010000006.1"/>
</dbReference>
<proteinExistence type="predicted"/>
<evidence type="ECO:0000256" key="2">
    <source>
        <dbReference type="SAM" id="Phobius"/>
    </source>
</evidence>
<keyword evidence="2" id="KW-1133">Transmembrane helix</keyword>
<evidence type="ECO:0000313" key="3">
    <source>
        <dbReference type="EMBL" id="MBC5784288.1"/>
    </source>
</evidence>
<sequence>MNADTASTNPFPTSAEQSGTSGSGGLNGDANRVRRIAQSLHEAVDTLEQKIGEGGERMMGLQEEYGNMAREQVRSNPLAALGVAFAAGFIIAKILR</sequence>
<organism evidence="3 4">
    <name type="scientific">Ramlibacter cellulosilyticus</name>
    <dbReference type="NCBI Taxonomy" id="2764187"/>
    <lineage>
        <taxon>Bacteria</taxon>
        <taxon>Pseudomonadati</taxon>
        <taxon>Pseudomonadota</taxon>
        <taxon>Betaproteobacteria</taxon>
        <taxon>Burkholderiales</taxon>
        <taxon>Comamonadaceae</taxon>
        <taxon>Ramlibacter</taxon>
    </lineage>
</organism>
<protein>
    <recommendedName>
        <fullName evidence="5">DUF883 domain-containing protein</fullName>
    </recommendedName>
</protein>
<name>A0A923SCI3_9BURK</name>
<keyword evidence="2" id="KW-0472">Membrane</keyword>
<comment type="caution">
    <text evidence="3">The sequence shown here is derived from an EMBL/GenBank/DDBJ whole genome shotgun (WGS) entry which is preliminary data.</text>
</comment>
<evidence type="ECO:0008006" key="5">
    <source>
        <dbReference type="Google" id="ProtNLM"/>
    </source>
</evidence>
<feature type="compositionally biased region" description="Polar residues" evidence="1">
    <location>
        <begin position="1"/>
        <end position="20"/>
    </location>
</feature>
<feature type="region of interest" description="Disordered" evidence="1">
    <location>
        <begin position="1"/>
        <end position="32"/>
    </location>
</feature>
<evidence type="ECO:0000256" key="1">
    <source>
        <dbReference type="SAM" id="MobiDB-lite"/>
    </source>
</evidence>
<reference evidence="3" key="1">
    <citation type="submission" date="2020-08" db="EMBL/GenBank/DDBJ databases">
        <title>Ramlibacter sp. USB13 16S ribosomal RNA gene genome sequencing and assembly.</title>
        <authorList>
            <person name="Kang M."/>
        </authorList>
    </citation>
    <scope>NUCLEOTIDE SEQUENCE</scope>
    <source>
        <strain evidence="3">USB13</strain>
    </source>
</reference>
<dbReference type="AlphaFoldDB" id="A0A923SCI3"/>